<dbReference type="EMBL" id="KX011536">
    <property type="protein sequence ID" value="ANG44808.1"/>
    <property type="molecule type" value="Genomic_DNA"/>
</dbReference>
<protein>
    <submittedName>
        <fullName evidence="1">Uncharacterized protein</fullName>
    </submittedName>
</protein>
<gene>
    <name evidence="1" type="primary">orf238</name>
</gene>
<organism evidence="1">
    <name type="scientific">Zasmidium cellare</name>
    <name type="common">Wine cellar mold</name>
    <name type="synonym">Racodium cellare</name>
    <dbReference type="NCBI Taxonomy" id="395010"/>
    <lineage>
        <taxon>Eukaryota</taxon>
        <taxon>Fungi</taxon>
        <taxon>Dikarya</taxon>
        <taxon>Ascomycota</taxon>
        <taxon>Pezizomycotina</taxon>
        <taxon>Dothideomycetes</taxon>
        <taxon>Dothideomycetidae</taxon>
        <taxon>Mycosphaerellales</taxon>
        <taxon>Mycosphaerellaceae</taxon>
        <taxon>Zasmidium</taxon>
    </lineage>
</organism>
<dbReference type="AlphaFoldDB" id="A0A173CU69"/>
<sequence length="238" mass="27347">MKYFNVQSLNDTIINIRKSLSTQEHVTGSAALGLIHNYFPISKFIPTAEQIQTFTNKRPDFSIKKYFPSLPFERRFGIHCFVEVKSLVNSSFDKIVDQLHSTVLVAVDDWGNLTGNYSAFMIAIKGTKIAFYTYHSFASLLDDYGITNYKGFIPLNYKIPINLYMNINSKFPLKDALYDRYIRGMDFETNSTILSQLGATTTNNIEHPHILDLLDVNHREHIHSMFKYVVENTPNIIS</sequence>
<dbReference type="RefSeq" id="YP_009257385.1">
    <property type="nucleotide sequence ID" value="NC_030334.1"/>
</dbReference>
<keyword evidence="1" id="KW-0496">Mitochondrion</keyword>
<accession>A0A173CU69</accession>
<geneLocation type="mitochondrion" evidence="1"/>
<reference evidence="1" key="1">
    <citation type="journal article" date="2016" name="Fungal Biol.">
        <title>The mitochondrial genome of the ethanol-metabolizing, wine cellar mold Zasmidium cellare is the smallest for a filamentous ascomycete.</title>
        <authorList>
            <person name="Goodwin S.B."/>
            <person name="McCorison C.B."/>
            <person name="Cavaletto J.R."/>
            <person name="Culley D.E."/>
            <person name="LaButti K."/>
            <person name="Baker S.E."/>
            <person name="Grigoriev I.V."/>
        </authorList>
    </citation>
    <scope>NUCLEOTIDE SEQUENCE</scope>
</reference>
<name>A0A173CU69_ZASCE</name>
<proteinExistence type="predicted"/>
<evidence type="ECO:0000313" key="1">
    <source>
        <dbReference type="EMBL" id="ANG44808.1"/>
    </source>
</evidence>
<dbReference type="GeneID" id="27982942"/>